<protein>
    <recommendedName>
        <fullName evidence="4">PWWP domain-containing protein</fullName>
    </recommendedName>
</protein>
<evidence type="ECO:0000256" key="1">
    <source>
        <dbReference type="SAM" id="MobiDB-lite"/>
    </source>
</evidence>
<keyword evidence="3" id="KW-1185">Reference proteome</keyword>
<evidence type="ECO:0000313" key="3">
    <source>
        <dbReference type="Proteomes" id="UP001159364"/>
    </source>
</evidence>
<feature type="compositionally biased region" description="Polar residues" evidence="1">
    <location>
        <begin position="125"/>
        <end position="136"/>
    </location>
</feature>
<dbReference type="AlphaFoldDB" id="A0AAV8U627"/>
<evidence type="ECO:0008006" key="4">
    <source>
        <dbReference type="Google" id="ProtNLM"/>
    </source>
</evidence>
<feature type="compositionally biased region" description="Polar residues" evidence="1">
    <location>
        <begin position="167"/>
        <end position="178"/>
    </location>
</feature>
<dbReference type="Proteomes" id="UP001159364">
    <property type="component" value="Linkage Group LG02"/>
</dbReference>
<comment type="caution">
    <text evidence="2">The sequence shown here is derived from an EMBL/GenBank/DDBJ whole genome shotgun (WGS) entry which is preliminary data.</text>
</comment>
<dbReference type="SUPFAM" id="SSF63748">
    <property type="entry name" value="Tudor/PWWP/MBT"/>
    <property type="match status" value="1"/>
</dbReference>
<feature type="region of interest" description="Disordered" evidence="1">
    <location>
        <begin position="94"/>
        <end position="185"/>
    </location>
</feature>
<reference evidence="2 3" key="1">
    <citation type="submission" date="2021-09" db="EMBL/GenBank/DDBJ databases">
        <title>Genomic insights and catalytic innovation underlie evolution of tropane alkaloids biosynthesis.</title>
        <authorList>
            <person name="Wang Y.-J."/>
            <person name="Tian T."/>
            <person name="Huang J.-P."/>
            <person name="Huang S.-X."/>
        </authorList>
    </citation>
    <scope>NUCLEOTIDE SEQUENCE [LARGE SCALE GENOMIC DNA]</scope>
    <source>
        <strain evidence="2">KIB-2018</strain>
        <tissue evidence="2">Leaf</tissue>
    </source>
</reference>
<dbReference type="EMBL" id="JAIWQS010000002">
    <property type="protein sequence ID" value="KAJ8773313.1"/>
    <property type="molecule type" value="Genomic_DNA"/>
</dbReference>
<organism evidence="2 3">
    <name type="scientific">Erythroxylum novogranatense</name>
    <dbReference type="NCBI Taxonomy" id="1862640"/>
    <lineage>
        <taxon>Eukaryota</taxon>
        <taxon>Viridiplantae</taxon>
        <taxon>Streptophyta</taxon>
        <taxon>Embryophyta</taxon>
        <taxon>Tracheophyta</taxon>
        <taxon>Spermatophyta</taxon>
        <taxon>Magnoliopsida</taxon>
        <taxon>eudicotyledons</taxon>
        <taxon>Gunneridae</taxon>
        <taxon>Pentapetalae</taxon>
        <taxon>rosids</taxon>
        <taxon>fabids</taxon>
        <taxon>Malpighiales</taxon>
        <taxon>Erythroxylaceae</taxon>
        <taxon>Erythroxylum</taxon>
    </lineage>
</organism>
<proteinExistence type="predicted"/>
<evidence type="ECO:0000313" key="2">
    <source>
        <dbReference type="EMBL" id="KAJ8773313.1"/>
    </source>
</evidence>
<accession>A0AAV8U627</accession>
<name>A0AAV8U627_9ROSI</name>
<sequence>MSHPIHLPGFEAWHCGSWWPAVVVNENAVSRTSKPGTKSTGDVLARLYGSCQHLYVDPTKLRSEFESTLKENNGCYREILLKSLQQAHAHAIGNLSKRQQSKTKGALSEAVDVSEEKNVHRVNQKRTSSNKSTSPGNALCNASAKGAKSKLPKQISMKTCKRKCPEQLQTPKSGTSLRGGSEELSARRRKVMQTLGLIAPSGSPFGKDGCLLSGSLL</sequence>
<dbReference type="Gene3D" id="2.30.30.140">
    <property type="match status" value="1"/>
</dbReference>
<gene>
    <name evidence="2" type="ORF">K2173_028490</name>
</gene>